<evidence type="ECO:0000256" key="2">
    <source>
        <dbReference type="ARBA" id="ARBA00009354"/>
    </source>
</evidence>
<evidence type="ECO:0000256" key="7">
    <source>
        <dbReference type="ARBA" id="ARBA00023242"/>
    </source>
</evidence>
<dbReference type="EMBL" id="OU896707">
    <property type="protein sequence ID" value="CAG9812623.1"/>
    <property type="molecule type" value="Genomic_DNA"/>
</dbReference>
<keyword evidence="10" id="KW-1185">Reference proteome</keyword>
<reference evidence="9" key="2">
    <citation type="submission" date="2022-10" db="EMBL/GenBank/DDBJ databases">
        <authorList>
            <consortium name="ENA_rothamsted_submissions"/>
            <consortium name="culmorum"/>
            <person name="King R."/>
        </authorList>
    </citation>
    <scope>NUCLEOTIDE SEQUENCE</scope>
</reference>
<evidence type="ECO:0000256" key="4">
    <source>
        <dbReference type="ARBA" id="ARBA00022491"/>
    </source>
</evidence>
<comment type="similarity">
    <text evidence="2">Belongs to the Mediator complex subunit 13 family.</text>
</comment>
<dbReference type="OrthoDB" id="103819at2759"/>
<evidence type="ECO:0000313" key="9">
    <source>
        <dbReference type="EMBL" id="CAG9812623.1"/>
    </source>
</evidence>
<evidence type="ECO:0000256" key="1">
    <source>
        <dbReference type="ARBA" id="ARBA00004123"/>
    </source>
</evidence>
<proteinExistence type="inferred from homology"/>
<feature type="signal peptide" evidence="8">
    <location>
        <begin position="1"/>
        <end position="19"/>
    </location>
</feature>
<dbReference type="AlphaFoldDB" id="A0A9N9SB91"/>
<accession>A0A9N9SB91</accession>
<feature type="chain" id="PRO_5040121949" description="Mediator of RNA polymerase II transcription subunit 13" evidence="8">
    <location>
        <begin position="20"/>
        <end position="206"/>
    </location>
</feature>
<organism evidence="9 10">
    <name type="scientific">Phaedon cochleariae</name>
    <name type="common">Mustard beetle</name>
    <dbReference type="NCBI Taxonomy" id="80249"/>
    <lineage>
        <taxon>Eukaryota</taxon>
        <taxon>Metazoa</taxon>
        <taxon>Ecdysozoa</taxon>
        <taxon>Arthropoda</taxon>
        <taxon>Hexapoda</taxon>
        <taxon>Insecta</taxon>
        <taxon>Pterygota</taxon>
        <taxon>Neoptera</taxon>
        <taxon>Endopterygota</taxon>
        <taxon>Coleoptera</taxon>
        <taxon>Polyphaga</taxon>
        <taxon>Cucujiformia</taxon>
        <taxon>Chrysomeloidea</taxon>
        <taxon>Chrysomelidae</taxon>
        <taxon>Chrysomelinae</taxon>
        <taxon>Chrysomelini</taxon>
        <taxon>Phaedon</taxon>
    </lineage>
</organism>
<dbReference type="PANTHER" id="PTHR48249">
    <property type="entry name" value="MEDIATOR OF RNA POLYMERASE II TRANSCRIPTION SUBUNIT 13"/>
    <property type="match status" value="1"/>
</dbReference>
<dbReference type="GO" id="GO:0016592">
    <property type="term" value="C:mediator complex"/>
    <property type="evidence" value="ECO:0007669"/>
    <property type="project" value="TreeGrafter"/>
</dbReference>
<keyword evidence="8" id="KW-0732">Signal</keyword>
<evidence type="ECO:0000256" key="8">
    <source>
        <dbReference type="SAM" id="SignalP"/>
    </source>
</evidence>
<evidence type="ECO:0000256" key="5">
    <source>
        <dbReference type="ARBA" id="ARBA00023015"/>
    </source>
</evidence>
<keyword evidence="7" id="KW-0539">Nucleus</keyword>
<evidence type="ECO:0000313" key="10">
    <source>
        <dbReference type="Proteomes" id="UP001153737"/>
    </source>
</evidence>
<dbReference type="InterPro" id="IPR051139">
    <property type="entry name" value="Mediator_complx_sub13"/>
</dbReference>
<dbReference type="GO" id="GO:0045944">
    <property type="term" value="P:positive regulation of transcription by RNA polymerase II"/>
    <property type="evidence" value="ECO:0007669"/>
    <property type="project" value="TreeGrafter"/>
</dbReference>
<sequence>MGFILLLNFFFFHFYRFQSLQHWSTSPLCVKNPSFPLQTELSGIKWRKLVWTETDRTGVGGGGIHHPHHHSSPEPLDDPVLRSYARCLAADILSVWRRVSTTRATANAAADVFDMGPPPPAQPPPLSLAASKELWIFWYGEEPDLNELVAPELNMSVGIDLDSPERCDIGKMGENVEIGKRAARNRGSWAANGGFTAARRRHSFVY</sequence>
<comment type="subcellular location">
    <subcellularLocation>
        <location evidence="1">Nucleus</location>
    </subcellularLocation>
</comment>
<protein>
    <recommendedName>
        <fullName evidence="3">Mediator of RNA polymerase II transcription subunit 13</fullName>
    </recommendedName>
</protein>
<dbReference type="PANTHER" id="PTHR48249:SF3">
    <property type="entry name" value="MEDIATOR OF RNA POLYMERASE II TRANSCRIPTION SUBUNIT 13"/>
    <property type="match status" value="1"/>
</dbReference>
<reference evidence="9" key="1">
    <citation type="submission" date="2022-01" db="EMBL/GenBank/DDBJ databases">
        <authorList>
            <person name="King R."/>
        </authorList>
    </citation>
    <scope>NUCLEOTIDE SEQUENCE</scope>
</reference>
<keyword evidence="6" id="KW-0804">Transcription</keyword>
<evidence type="ECO:0000256" key="3">
    <source>
        <dbReference type="ARBA" id="ARBA00019618"/>
    </source>
</evidence>
<gene>
    <name evidence="9" type="ORF">PHAECO_LOCUS380</name>
</gene>
<keyword evidence="5" id="KW-0805">Transcription regulation</keyword>
<dbReference type="GO" id="GO:0003713">
    <property type="term" value="F:transcription coactivator activity"/>
    <property type="evidence" value="ECO:0007669"/>
    <property type="project" value="TreeGrafter"/>
</dbReference>
<evidence type="ECO:0000256" key="6">
    <source>
        <dbReference type="ARBA" id="ARBA00023163"/>
    </source>
</evidence>
<keyword evidence="4" id="KW-0678">Repressor</keyword>
<name>A0A9N9SB91_PHACE</name>
<dbReference type="Proteomes" id="UP001153737">
    <property type="component" value="Chromosome 1"/>
</dbReference>